<sequence>MVIIRPRGGDFLYNDDELNVMLADIEACKANGADGVVLGCLTPDGQVDAASTAKLVKAAKQQELDITFHRAFDMSSNQSEALEVLIHLGVPRVLTSGGQPSALQGAEVLAALVKQAAGRISIMAGGGVTAGHAAELQALGVSELHSSAKRKHHSVMQFRPPQLTMSSQQAPCDYEWNVTDQQEVTKILAVLHCPGISAA</sequence>
<dbReference type="InterPro" id="IPR005627">
    <property type="entry name" value="CutC-like"/>
</dbReference>
<gene>
    <name evidence="3" type="ORF">BQ4739_LOCUS1105</name>
</gene>
<organism evidence="3 4">
    <name type="scientific">Tetradesmus obliquus</name>
    <name type="common">Green alga</name>
    <name type="synonym">Acutodesmus obliquus</name>
    <dbReference type="NCBI Taxonomy" id="3088"/>
    <lineage>
        <taxon>Eukaryota</taxon>
        <taxon>Viridiplantae</taxon>
        <taxon>Chlorophyta</taxon>
        <taxon>core chlorophytes</taxon>
        <taxon>Chlorophyceae</taxon>
        <taxon>CS clade</taxon>
        <taxon>Sphaeropleales</taxon>
        <taxon>Scenedesmaceae</taxon>
        <taxon>Tetradesmus</taxon>
    </lineage>
</organism>
<evidence type="ECO:0000256" key="2">
    <source>
        <dbReference type="ARBA" id="ARBA00019014"/>
    </source>
</evidence>
<keyword evidence="4" id="KW-1185">Reference proteome</keyword>
<dbReference type="GO" id="GO:0005507">
    <property type="term" value="F:copper ion binding"/>
    <property type="evidence" value="ECO:0007669"/>
    <property type="project" value="TreeGrafter"/>
</dbReference>
<dbReference type="EMBL" id="FNXT01000077">
    <property type="protein sequence ID" value="SZX60570.1"/>
    <property type="molecule type" value="Genomic_DNA"/>
</dbReference>
<dbReference type="InterPro" id="IPR036822">
    <property type="entry name" value="CutC-like_dom_sf"/>
</dbReference>
<evidence type="ECO:0000256" key="1">
    <source>
        <dbReference type="ARBA" id="ARBA00007768"/>
    </source>
</evidence>
<evidence type="ECO:0000313" key="3">
    <source>
        <dbReference type="EMBL" id="SZX60570.1"/>
    </source>
</evidence>
<dbReference type="Pfam" id="PF03932">
    <property type="entry name" value="CutC"/>
    <property type="match status" value="1"/>
</dbReference>
<dbReference type="STRING" id="3088.A0A383V6L9"/>
<dbReference type="AlphaFoldDB" id="A0A383V6L9"/>
<dbReference type="SUPFAM" id="SSF110395">
    <property type="entry name" value="CutC-like"/>
    <property type="match status" value="1"/>
</dbReference>
<dbReference type="PANTHER" id="PTHR12598:SF0">
    <property type="entry name" value="COPPER HOMEOSTASIS PROTEIN CUTC HOMOLOG"/>
    <property type="match status" value="1"/>
</dbReference>
<dbReference type="PANTHER" id="PTHR12598">
    <property type="entry name" value="COPPER HOMEOSTASIS PROTEIN CUTC"/>
    <property type="match status" value="1"/>
</dbReference>
<name>A0A383V6L9_TETOB</name>
<comment type="similarity">
    <text evidence="1">Belongs to the CutC family.</text>
</comment>
<dbReference type="Proteomes" id="UP000256970">
    <property type="component" value="Unassembled WGS sequence"/>
</dbReference>
<reference evidence="3 4" key="1">
    <citation type="submission" date="2016-10" db="EMBL/GenBank/DDBJ databases">
        <authorList>
            <person name="Cai Z."/>
        </authorList>
    </citation>
    <scope>NUCLEOTIDE SEQUENCE [LARGE SCALE GENOMIC DNA]</scope>
</reference>
<proteinExistence type="inferred from homology"/>
<dbReference type="Gene3D" id="3.20.20.380">
    <property type="entry name" value="Copper homeostasis (CutC) domain"/>
    <property type="match status" value="1"/>
</dbReference>
<protein>
    <recommendedName>
        <fullName evidence="2">Copper homeostasis protein cutC homolog</fullName>
    </recommendedName>
</protein>
<evidence type="ECO:0000313" key="4">
    <source>
        <dbReference type="Proteomes" id="UP000256970"/>
    </source>
</evidence>
<accession>A0A383V6L9</accession>